<feature type="compositionally biased region" description="Polar residues" evidence="1">
    <location>
        <begin position="353"/>
        <end position="362"/>
    </location>
</feature>
<organism evidence="2">
    <name type="scientific">Eutreptiella gymnastica</name>
    <dbReference type="NCBI Taxonomy" id="73025"/>
    <lineage>
        <taxon>Eukaryota</taxon>
        <taxon>Discoba</taxon>
        <taxon>Euglenozoa</taxon>
        <taxon>Euglenida</taxon>
        <taxon>Spirocuta</taxon>
        <taxon>Euglenophyceae</taxon>
        <taxon>Eutreptiales</taxon>
        <taxon>Eutreptiaceae</taxon>
        <taxon>Eutreptiella</taxon>
    </lineage>
</organism>
<feature type="region of interest" description="Disordered" evidence="1">
    <location>
        <begin position="95"/>
        <end position="419"/>
    </location>
</feature>
<dbReference type="AlphaFoldDB" id="A0A7S1I7K2"/>
<feature type="compositionally biased region" description="Polar residues" evidence="1">
    <location>
        <begin position="271"/>
        <end position="283"/>
    </location>
</feature>
<proteinExistence type="predicted"/>
<dbReference type="EMBL" id="HBGA01040485">
    <property type="protein sequence ID" value="CAD9003596.1"/>
    <property type="molecule type" value="Transcribed_RNA"/>
</dbReference>
<feature type="compositionally biased region" description="Low complexity" evidence="1">
    <location>
        <begin position="329"/>
        <end position="342"/>
    </location>
</feature>
<reference evidence="2" key="1">
    <citation type="submission" date="2021-01" db="EMBL/GenBank/DDBJ databases">
        <authorList>
            <person name="Corre E."/>
            <person name="Pelletier E."/>
            <person name="Niang G."/>
            <person name="Scheremetjew M."/>
            <person name="Finn R."/>
            <person name="Kale V."/>
            <person name="Holt S."/>
            <person name="Cochrane G."/>
            <person name="Meng A."/>
            <person name="Brown T."/>
            <person name="Cohen L."/>
        </authorList>
    </citation>
    <scope>NUCLEOTIDE SEQUENCE</scope>
    <source>
        <strain evidence="2">NIES-381</strain>
    </source>
</reference>
<evidence type="ECO:0000313" key="2">
    <source>
        <dbReference type="EMBL" id="CAD9003596.1"/>
    </source>
</evidence>
<gene>
    <name evidence="2" type="ORF">EGYM00392_LOCUS14680</name>
</gene>
<feature type="region of interest" description="Disordered" evidence="1">
    <location>
        <begin position="1"/>
        <end position="62"/>
    </location>
</feature>
<sequence>MPFFKRKDKKESGKTTPSADHGALPPASCPPDAQHSSCPGAAPPASPARKSPEHPISHSPNYTYIKKKSVSHADFTPLDTLENNAAADVGIRLRDRSEVHDVQPMQTPVGPIYGFLRHKGMKGAPDEAAEAGTPDGPDPAPLQESDVSPTASDDVPDNKALDRLEHAGGQQREEQEAPHPSVQPSKSHADAPPAFEPQYAIIRKKKPDLAPTAASGSPHSPLGAYPPGYTFLKKRDGQRSPSASPQLPPEVASVHGIGCAPPQEPDVSCTAAKQAQASGNSMVSEDALPNSCSGTVDSIRSCETSPVQNPEHSRNTQVMPQDVLSTEGSQFLSSSEDLQSSSAAPDNEDDAATTANGTSLVSSVARDEVSKSPTFTYLKKSRASHEPLSPQDVPQAIADGERNEAATSLNSPQYTFLKK</sequence>
<accession>A0A7S1I7K2</accession>
<feature type="compositionally biased region" description="Polar residues" evidence="1">
    <location>
        <begin position="290"/>
        <end position="328"/>
    </location>
</feature>
<feature type="compositionally biased region" description="Polar residues" evidence="1">
    <location>
        <begin position="405"/>
        <end position="419"/>
    </location>
</feature>
<evidence type="ECO:0000256" key="1">
    <source>
        <dbReference type="SAM" id="MobiDB-lite"/>
    </source>
</evidence>
<feature type="compositionally biased region" description="Basic and acidic residues" evidence="1">
    <location>
        <begin position="156"/>
        <end position="177"/>
    </location>
</feature>
<name>A0A7S1I7K2_9EUGL</name>
<protein>
    <submittedName>
        <fullName evidence="2">Uncharacterized protein</fullName>
    </submittedName>
</protein>